<keyword evidence="3" id="KW-0812">Transmembrane</keyword>
<dbReference type="EMBL" id="CAAALY010108691">
    <property type="protein sequence ID" value="VEL30034.1"/>
    <property type="molecule type" value="Genomic_DNA"/>
</dbReference>
<evidence type="ECO:0000256" key="2">
    <source>
        <dbReference type="SAM" id="MobiDB-lite"/>
    </source>
</evidence>
<dbReference type="GO" id="GO:0004864">
    <property type="term" value="F:protein phosphatase inhibitor activity"/>
    <property type="evidence" value="ECO:0007669"/>
    <property type="project" value="InterPro"/>
</dbReference>
<keyword evidence="3" id="KW-1133">Transmembrane helix</keyword>
<feature type="compositionally biased region" description="Low complexity" evidence="2">
    <location>
        <begin position="324"/>
        <end position="335"/>
    </location>
</feature>
<reference evidence="4" key="1">
    <citation type="submission" date="2018-11" db="EMBL/GenBank/DDBJ databases">
        <authorList>
            <consortium name="Pathogen Informatics"/>
        </authorList>
    </citation>
    <scope>NUCLEOTIDE SEQUENCE</scope>
</reference>
<dbReference type="GO" id="GO:0007165">
    <property type="term" value="P:signal transduction"/>
    <property type="evidence" value="ECO:0007669"/>
    <property type="project" value="InterPro"/>
</dbReference>
<keyword evidence="5" id="KW-1185">Reference proteome</keyword>
<keyword evidence="3" id="KW-0472">Membrane</keyword>
<organism evidence="4 5">
    <name type="scientific">Protopolystoma xenopodis</name>
    <dbReference type="NCBI Taxonomy" id="117903"/>
    <lineage>
        <taxon>Eukaryota</taxon>
        <taxon>Metazoa</taxon>
        <taxon>Spiralia</taxon>
        <taxon>Lophotrochozoa</taxon>
        <taxon>Platyhelminthes</taxon>
        <taxon>Monogenea</taxon>
        <taxon>Polyopisthocotylea</taxon>
        <taxon>Polystomatidea</taxon>
        <taxon>Polystomatidae</taxon>
        <taxon>Protopolystoma</taxon>
    </lineage>
</organism>
<comment type="caution">
    <text evidence="4">The sequence shown here is derived from an EMBL/GenBank/DDBJ whole genome shotgun (WGS) entry which is preliminary data.</text>
</comment>
<sequence>TRDSAGLCQAPFWAVLEASPTGLPSEPGRPVDAPTHLPDSTAFAAAAAAAQFWGLMNPPGSSCDPIMLANTSSKEPMPTSLPTATATATATANAGFWPANGESASAGRLDVWFPSAETVGAGGLALATGRENRTHVDVTTGCRAVDGRFVRSVGGQLGAPFDPSAARLTKRMDAVAVDKPEPDADAHDCLSLPGPATVGSSTKSVTLVARRKRDCAGRDASVRRVGRCAEEQMSSAASRLTQDERREDVEEAEAEEEEEEEEEDEEEDEEEEDEEEEEEEEEEDDDEEEEEEDEEEEEEEEEAVPRGDSGLFVTCPGACQQNVPPAGADGPSPASKVVFPPSDGLAVPFPSAAAAAAAVAAVAAAAAAAAAAGLTETGRRQPGHQPPPPQLSQPQQPDKVSLATPPIH</sequence>
<protein>
    <submittedName>
        <fullName evidence="4">Uncharacterized protein</fullName>
    </submittedName>
</protein>
<feature type="region of interest" description="Disordered" evidence="2">
    <location>
        <begin position="367"/>
        <end position="408"/>
    </location>
</feature>
<accession>A0A448X7I9</accession>
<dbReference type="Proteomes" id="UP000784294">
    <property type="component" value="Unassembled WGS sequence"/>
</dbReference>
<feature type="region of interest" description="Disordered" evidence="2">
    <location>
        <begin position="179"/>
        <end position="209"/>
    </location>
</feature>
<feature type="compositionally biased region" description="Basic and acidic residues" evidence="2">
    <location>
        <begin position="179"/>
        <end position="188"/>
    </location>
</feature>
<dbReference type="AlphaFoldDB" id="A0A448X7I9"/>
<feature type="region of interest" description="Disordered" evidence="2">
    <location>
        <begin position="226"/>
        <end position="348"/>
    </location>
</feature>
<evidence type="ECO:0000256" key="3">
    <source>
        <dbReference type="SAM" id="Phobius"/>
    </source>
</evidence>
<evidence type="ECO:0000313" key="4">
    <source>
        <dbReference type="EMBL" id="VEL30034.1"/>
    </source>
</evidence>
<feature type="non-terminal residue" evidence="4">
    <location>
        <position position="1"/>
    </location>
</feature>
<proteinExistence type="inferred from homology"/>
<name>A0A448X7I9_9PLAT</name>
<dbReference type="InterPro" id="IPR008466">
    <property type="entry name" value="PPP1R1A/B/C"/>
</dbReference>
<dbReference type="Pfam" id="PF05395">
    <property type="entry name" value="DARPP-32"/>
    <property type="match status" value="1"/>
</dbReference>
<gene>
    <name evidence="4" type="ORF">PXEA_LOCUS23474</name>
</gene>
<feature type="non-terminal residue" evidence="4">
    <location>
        <position position="408"/>
    </location>
</feature>
<evidence type="ECO:0000256" key="1">
    <source>
        <dbReference type="ARBA" id="ARBA00007775"/>
    </source>
</evidence>
<feature type="compositionally biased region" description="Acidic residues" evidence="2">
    <location>
        <begin position="249"/>
        <end position="302"/>
    </location>
</feature>
<feature type="transmembrane region" description="Helical" evidence="3">
    <location>
        <begin position="352"/>
        <end position="374"/>
    </location>
</feature>
<evidence type="ECO:0000313" key="5">
    <source>
        <dbReference type="Proteomes" id="UP000784294"/>
    </source>
</evidence>
<comment type="similarity">
    <text evidence="1">Belongs to the protein phosphatase inhibitor 1 family.</text>
</comment>